<dbReference type="Proteomes" id="UP000185911">
    <property type="component" value="Unassembled WGS sequence"/>
</dbReference>
<dbReference type="EMBL" id="MSYM01000020">
    <property type="protein sequence ID" value="OLP04516.1"/>
    <property type="molecule type" value="Genomic_DNA"/>
</dbReference>
<dbReference type="AlphaFoldDB" id="A0A1Q8Y8Y8"/>
<sequence length="83" mass="9121">MSLLNKIYLAQRNAGEDAVIANLERMGLVQPRQTPQHDLLGRCLSVISTLEGEDTDEQGLLDELQHDIKQVMGITPLVPGSLI</sequence>
<proteinExistence type="predicted"/>
<keyword evidence="2" id="KW-1185">Reference proteome</keyword>
<dbReference type="RefSeq" id="WP_075588310.1">
    <property type="nucleotide sequence ID" value="NZ_MSYM01000020.1"/>
</dbReference>
<comment type="caution">
    <text evidence="1">The sequence shown here is derived from an EMBL/GenBank/DDBJ whole genome shotgun (WGS) entry which is preliminary data.</text>
</comment>
<protein>
    <submittedName>
        <fullName evidence="1">Uncharacterized protein</fullName>
    </submittedName>
</protein>
<gene>
    <name evidence="1" type="ORF">BLL52_4284</name>
</gene>
<accession>A0A1Q8Y8Y8</accession>
<reference evidence="1 2" key="1">
    <citation type="submission" date="2017-01" db="EMBL/GenBank/DDBJ databases">
        <title>Genome sequence of Rhodoferax antarcticus ANT.BR, a psychrophilic purple nonsulfur bacterium from an Antarctic microbial mat.</title>
        <authorList>
            <person name="Baker J."/>
            <person name="Riester C."/>
            <person name="Skinner B."/>
            <person name="Newell A."/>
            <person name="Swingley W."/>
            <person name="Madigan M."/>
            <person name="Jung D."/>
            <person name="Asao M."/>
            <person name="Chen M."/>
            <person name="Loughlin P."/>
            <person name="Pan H."/>
            <person name="Lin S."/>
            <person name="Li N."/>
            <person name="Shaw J."/>
            <person name="Prado M."/>
            <person name="Sherman C."/>
            <person name="Li X."/>
            <person name="Tang J."/>
            <person name="Blankenship R."/>
            <person name="Zhao T."/>
            <person name="Touchman J."/>
            <person name="Sattley M."/>
        </authorList>
    </citation>
    <scope>NUCLEOTIDE SEQUENCE [LARGE SCALE GENOMIC DNA]</scope>
    <source>
        <strain evidence="1 2">ANT.BR</strain>
    </source>
</reference>
<evidence type="ECO:0000313" key="1">
    <source>
        <dbReference type="EMBL" id="OLP04516.1"/>
    </source>
</evidence>
<name>A0A1Q8Y8Y8_9BURK</name>
<organism evidence="1 2">
    <name type="scientific">Rhodoferax antarcticus ANT.BR</name>
    <dbReference type="NCBI Taxonomy" id="1111071"/>
    <lineage>
        <taxon>Bacteria</taxon>
        <taxon>Pseudomonadati</taxon>
        <taxon>Pseudomonadota</taxon>
        <taxon>Betaproteobacteria</taxon>
        <taxon>Burkholderiales</taxon>
        <taxon>Comamonadaceae</taxon>
        <taxon>Rhodoferax</taxon>
    </lineage>
</organism>
<evidence type="ECO:0000313" key="2">
    <source>
        <dbReference type="Proteomes" id="UP000185911"/>
    </source>
</evidence>